<comment type="caution">
    <text evidence="1">The sequence shown here is derived from an EMBL/GenBank/DDBJ whole genome shotgun (WGS) entry which is preliminary data.</text>
</comment>
<evidence type="ECO:0000313" key="1">
    <source>
        <dbReference type="EMBL" id="GBQ04982.1"/>
    </source>
</evidence>
<accession>A0ABQ0NWF5</accession>
<dbReference type="Proteomes" id="UP001062901">
    <property type="component" value="Unassembled WGS sequence"/>
</dbReference>
<keyword evidence="2" id="KW-1185">Reference proteome</keyword>
<organism evidence="1 2">
    <name type="scientific">Saccharibacter floricola DSM 15669</name>
    <dbReference type="NCBI Taxonomy" id="1123227"/>
    <lineage>
        <taxon>Bacteria</taxon>
        <taxon>Pseudomonadati</taxon>
        <taxon>Pseudomonadota</taxon>
        <taxon>Alphaproteobacteria</taxon>
        <taxon>Acetobacterales</taxon>
        <taxon>Acetobacteraceae</taxon>
        <taxon>Saccharibacter</taxon>
    </lineage>
</organism>
<proteinExistence type="predicted"/>
<name>A0ABQ0NWF5_9PROT</name>
<dbReference type="RefSeq" id="WP_018979462.1">
    <property type="nucleotide sequence ID" value="NZ_BAQD01000002.1"/>
</dbReference>
<protein>
    <submittedName>
        <fullName evidence="1">Uncharacterized protein</fullName>
    </submittedName>
</protein>
<dbReference type="EMBL" id="BAQD01000002">
    <property type="protein sequence ID" value="GBQ04982.1"/>
    <property type="molecule type" value="Genomic_DNA"/>
</dbReference>
<sequence>MAQTLDWNPPEFLKDWALNGNQSVLGRNTASEIEEQNATLQKCLNNLDHTSVQPGAVECLEKAIAQGEKTLKARRYLDEHYGVDSVYRVGTVCADRLPSKEEAAQ</sequence>
<evidence type="ECO:0000313" key="2">
    <source>
        <dbReference type="Proteomes" id="UP001062901"/>
    </source>
</evidence>
<gene>
    <name evidence="1" type="ORF">AA15669_0249</name>
</gene>
<reference evidence="1" key="1">
    <citation type="submission" date="2013-04" db="EMBL/GenBank/DDBJ databases">
        <title>The genome sequencing project of 58 acetic acid bacteria.</title>
        <authorList>
            <person name="Okamoto-Kainuma A."/>
            <person name="Ishikawa M."/>
            <person name="Umino S."/>
            <person name="Koizumi Y."/>
            <person name="Shiwa Y."/>
            <person name="Yoshikawa H."/>
            <person name="Matsutani M."/>
            <person name="Matsushita K."/>
        </authorList>
    </citation>
    <scope>NUCLEOTIDE SEQUENCE</scope>
    <source>
        <strain evidence="1">DSM 15669</strain>
    </source>
</reference>